<dbReference type="AlphaFoldDB" id="A0A563VTW5"/>
<dbReference type="EMBL" id="CAACVJ010000219">
    <property type="protein sequence ID" value="VEP14895.1"/>
    <property type="molecule type" value="Genomic_DNA"/>
</dbReference>
<proteinExistence type="predicted"/>
<reference evidence="1 3" key="1">
    <citation type="submission" date="2019-01" db="EMBL/GenBank/DDBJ databases">
        <authorList>
            <person name="Brito A."/>
        </authorList>
    </citation>
    <scope>NUCLEOTIDE SEQUENCE [LARGE SCALE GENOMIC DNA]</scope>
    <source>
        <strain evidence="1">1</strain>
    </source>
</reference>
<protein>
    <submittedName>
        <fullName evidence="1">Uncharacterized protein</fullName>
    </submittedName>
</protein>
<evidence type="ECO:0000313" key="3">
    <source>
        <dbReference type="Proteomes" id="UP000320055"/>
    </source>
</evidence>
<accession>A0A563VTW5</accession>
<evidence type="ECO:0000313" key="1">
    <source>
        <dbReference type="EMBL" id="VEP14890.1"/>
    </source>
</evidence>
<dbReference type="RefSeq" id="WP_222427266.1">
    <property type="nucleotide sequence ID" value="NZ_LR214037.1"/>
</dbReference>
<gene>
    <name evidence="1" type="ORF">H1P_2950009</name>
    <name evidence="2" type="ORF">H1P_2960003</name>
</gene>
<sequence>MEKSSIPGSTGSSEIMSSWYSLVPAGGVALGNLTPVGQNSGRVGCRFPPNGHHLAACLKLPNNCQLWGAFWHNTSRSNEIYLVLPQTVYCLEKDLVSTDPMPKKIYRCYWREDRWQIQEQHQGCEVAFIGGQYLIRGTHFRSFWQNGWMRNADLVPIAKVWQSLILTHNRREAYQVLDEGGFFAEMVTLIEPGWSILVKIFGDYSPPEYSCLGAGATPVTINPLEKIREDWLDSTPENPEGAVLLTGALWQAKADKEDKEDKGLPVSIPYPIFNHSNQVFAYAYAAEPAIPWQSWKKIKYGRNREPSTYTLTPGEWLTPAGAVYLWRKELDSPMTRSGTLQDDSSIDKSRKRFNNWALGYGHLWLF</sequence>
<name>A0A563VTW5_9CYAN</name>
<keyword evidence="3" id="KW-1185">Reference proteome</keyword>
<evidence type="ECO:0000313" key="2">
    <source>
        <dbReference type="EMBL" id="VEP14895.1"/>
    </source>
</evidence>
<dbReference type="Proteomes" id="UP000320055">
    <property type="component" value="Unassembled WGS sequence"/>
</dbReference>
<dbReference type="EMBL" id="CAACVJ010000218">
    <property type="protein sequence ID" value="VEP14890.1"/>
    <property type="molecule type" value="Genomic_DNA"/>
</dbReference>
<organism evidence="1 3">
    <name type="scientific">Hyella patelloides LEGE 07179</name>
    <dbReference type="NCBI Taxonomy" id="945734"/>
    <lineage>
        <taxon>Bacteria</taxon>
        <taxon>Bacillati</taxon>
        <taxon>Cyanobacteriota</taxon>
        <taxon>Cyanophyceae</taxon>
        <taxon>Pleurocapsales</taxon>
        <taxon>Hyellaceae</taxon>
        <taxon>Hyella</taxon>
    </lineage>
</organism>